<gene>
    <name evidence="2" type="ORF">S03H2_66206</name>
</gene>
<organism evidence="2">
    <name type="scientific">marine sediment metagenome</name>
    <dbReference type="NCBI Taxonomy" id="412755"/>
    <lineage>
        <taxon>unclassified sequences</taxon>
        <taxon>metagenomes</taxon>
        <taxon>ecological metagenomes</taxon>
    </lineage>
</organism>
<name>X1IAT5_9ZZZZ</name>
<evidence type="ECO:0000313" key="2">
    <source>
        <dbReference type="EMBL" id="GAH78812.1"/>
    </source>
</evidence>
<sequence>NPRSSGRANYIKEVEETFESLKNIDIIAASAGFDEYELDWGGKLTTDDYNTLGQLLKEYALKLCNGRRFALLEGGYFYEHLGINVVSFCQGLE</sequence>
<feature type="domain" description="Histone deacetylase" evidence="1">
    <location>
        <begin position="6"/>
        <end position="88"/>
    </location>
</feature>
<dbReference type="InterPro" id="IPR037138">
    <property type="entry name" value="His_deacetylse_dom_sf"/>
</dbReference>
<dbReference type="Gene3D" id="3.40.800.20">
    <property type="entry name" value="Histone deacetylase domain"/>
    <property type="match status" value="1"/>
</dbReference>
<dbReference type="Pfam" id="PF00850">
    <property type="entry name" value="Hist_deacetyl"/>
    <property type="match status" value="1"/>
</dbReference>
<protein>
    <recommendedName>
        <fullName evidence="1">Histone deacetylase domain-containing protein</fullName>
    </recommendedName>
</protein>
<dbReference type="InterPro" id="IPR023801">
    <property type="entry name" value="His_deacetylse_dom"/>
</dbReference>
<evidence type="ECO:0000259" key="1">
    <source>
        <dbReference type="Pfam" id="PF00850"/>
    </source>
</evidence>
<feature type="non-terminal residue" evidence="2">
    <location>
        <position position="1"/>
    </location>
</feature>
<proteinExistence type="predicted"/>
<dbReference type="SUPFAM" id="SSF52768">
    <property type="entry name" value="Arginase/deacetylase"/>
    <property type="match status" value="1"/>
</dbReference>
<accession>X1IAT5</accession>
<dbReference type="EMBL" id="BARU01043199">
    <property type="protein sequence ID" value="GAH78812.1"/>
    <property type="molecule type" value="Genomic_DNA"/>
</dbReference>
<reference evidence="2" key="1">
    <citation type="journal article" date="2014" name="Front. Microbiol.">
        <title>High frequency of phylogenetically diverse reductive dehalogenase-homologous genes in deep subseafloor sedimentary metagenomes.</title>
        <authorList>
            <person name="Kawai M."/>
            <person name="Futagami T."/>
            <person name="Toyoda A."/>
            <person name="Takaki Y."/>
            <person name="Nishi S."/>
            <person name="Hori S."/>
            <person name="Arai W."/>
            <person name="Tsubouchi T."/>
            <person name="Morono Y."/>
            <person name="Uchiyama I."/>
            <person name="Ito T."/>
            <person name="Fujiyama A."/>
            <person name="Inagaki F."/>
            <person name="Takami H."/>
        </authorList>
    </citation>
    <scope>NUCLEOTIDE SEQUENCE</scope>
    <source>
        <strain evidence="2">Expedition CK06-06</strain>
    </source>
</reference>
<comment type="caution">
    <text evidence="2">The sequence shown here is derived from an EMBL/GenBank/DDBJ whole genome shotgun (WGS) entry which is preliminary data.</text>
</comment>
<dbReference type="InterPro" id="IPR023696">
    <property type="entry name" value="Ureohydrolase_dom_sf"/>
</dbReference>
<dbReference type="AlphaFoldDB" id="X1IAT5"/>